<keyword evidence="1" id="KW-0648">Protein biosynthesis</keyword>
<dbReference type="Proteomes" id="UP001439008">
    <property type="component" value="Unassembled WGS sequence"/>
</dbReference>
<dbReference type="CDD" id="cd05793">
    <property type="entry name" value="S1_IF1A"/>
    <property type="match status" value="1"/>
</dbReference>
<dbReference type="InterPro" id="IPR001253">
    <property type="entry name" value="TIF_eIF-1A"/>
</dbReference>
<feature type="domain" description="S1-like" evidence="4">
    <location>
        <begin position="21"/>
        <end position="95"/>
    </location>
</feature>
<proteinExistence type="inferred from homology"/>
<evidence type="ECO:0000256" key="3">
    <source>
        <dbReference type="SAM" id="MobiDB-lite"/>
    </source>
</evidence>
<dbReference type="Gene3D" id="2.40.50.140">
    <property type="entry name" value="Nucleic acid-binding proteins"/>
    <property type="match status" value="1"/>
</dbReference>
<organism evidence="5 6">
    <name type="scientific">Bonamia ostreae</name>
    <dbReference type="NCBI Taxonomy" id="126728"/>
    <lineage>
        <taxon>Eukaryota</taxon>
        <taxon>Sar</taxon>
        <taxon>Rhizaria</taxon>
        <taxon>Endomyxa</taxon>
        <taxon>Ascetosporea</taxon>
        <taxon>Haplosporida</taxon>
        <taxon>Bonamia</taxon>
    </lineage>
</organism>
<feature type="compositionally biased region" description="Basic residues" evidence="3">
    <location>
        <begin position="1"/>
        <end position="16"/>
    </location>
</feature>
<sequence>MPKNKAKGGKRRRKGKNMNDFKRDLVLKEPQQEYAQVVQMLGNGRLSAYCFDGKTRLCTIRGKMRKKVWVNQSDIVLIGLRDFQDEKGDVILKYTAEESRKLQKLKQIPSNIVIGQADAIAEKKDLEQETVEPESDDEEINFEEI</sequence>
<evidence type="ECO:0000256" key="1">
    <source>
        <dbReference type="PROSITE-ProRule" id="PRU00181"/>
    </source>
</evidence>
<protein>
    <recommendedName>
        <fullName evidence="4">S1-like domain-containing protein</fullName>
    </recommendedName>
</protein>
<dbReference type="Pfam" id="PF01176">
    <property type="entry name" value="eIF-1a"/>
    <property type="match status" value="1"/>
</dbReference>
<comment type="similarity">
    <text evidence="2">Belongs to the eIF-1A family.</text>
</comment>
<dbReference type="EMBL" id="JBDODL010000575">
    <property type="protein sequence ID" value="MES1920260.1"/>
    <property type="molecule type" value="Genomic_DNA"/>
</dbReference>
<evidence type="ECO:0000313" key="5">
    <source>
        <dbReference type="EMBL" id="MES1920260.1"/>
    </source>
</evidence>
<dbReference type="InterPro" id="IPR006196">
    <property type="entry name" value="RNA-binding_domain_S1_IF1"/>
</dbReference>
<name>A0ABV2AKR9_9EUKA</name>
<dbReference type="InterPro" id="IPR012340">
    <property type="entry name" value="NA-bd_OB-fold"/>
</dbReference>
<comment type="caution">
    <text evidence="5">The sequence shown here is derived from an EMBL/GenBank/DDBJ whole genome shotgun (WGS) entry which is preliminary data.</text>
</comment>
<keyword evidence="1" id="KW-0396">Initiation factor</keyword>
<dbReference type="SMART" id="SM00652">
    <property type="entry name" value="eIF1a"/>
    <property type="match status" value="1"/>
</dbReference>
<dbReference type="PANTHER" id="PTHR21668">
    <property type="entry name" value="EIF-1A"/>
    <property type="match status" value="1"/>
</dbReference>
<dbReference type="HAMAP" id="MF_00216">
    <property type="entry name" value="aIF_1A"/>
    <property type="match status" value="1"/>
</dbReference>
<dbReference type="SUPFAM" id="SSF50249">
    <property type="entry name" value="Nucleic acid-binding proteins"/>
    <property type="match status" value="1"/>
</dbReference>
<feature type="region of interest" description="Disordered" evidence="3">
    <location>
        <begin position="124"/>
        <end position="145"/>
    </location>
</feature>
<feature type="compositionally biased region" description="Acidic residues" evidence="3">
    <location>
        <begin position="128"/>
        <end position="145"/>
    </location>
</feature>
<dbReference type="PROSITE" id="PS50832">
    <property type="entry name" value="S1_IF1_TYPE"/>
    <property type="match status" value="1"/>
</dbReference>
<evidence type="ECO:0000313" key="6">
    <source>
        <dbReference type="Proteomes" id="UP001439008"/>
    </source>
</evidence>
<gene>
    <name evidence="5" type="ORF">MHBO_001950</name>
</gene>
<dbReference type="NCBIfam" id="TIGR00523">
    <property type="entry name" value="eIF-1A"/>
    <property type="match status" value="1"/>
</dbReference>
<accession>A0ABV2AKR9</accession>
<feature type="region of interest" description="Disordered" evidence="3">
    <location>
        <begin position="1"/>
        <end position="20"/>
    </location>
</feature>
<reference evidence="5 6" key="1">
    <citation type="journal article" date="2024" name="BMC Biol.">
        <title>Comparative genomics of Ascetosporea gives new insight into the evolutionary basis for animal parasitism in Rhizaria.</title>
        <authorList>
            <person name="Hiltunen Thoren M."/>
            <person name="Onut-Brannstrom I."/>
            <person name="Alfjorden A."/>
            <person name="Peckova H."/>
            <person name="Swords F."/>
            <person name="Hooper C."/>
            <person name="Holzer A.S."/>
            <person name="Bass D."/>
            <person name="Burki F."/>
        </authorList>
    </citation>
    <scope>NUCLEOTIDE SEQUENCE [LARGE SCALE GENOMIC DNA]</scope>
    <source>
        <strain evidence="5">20-A016</strain>
    </source>
</reference>
<evidence type="ECO:0000256" key="2">
    <source>
        <dbReference type="RuleBase" id="RU004364"/>
    </source>
</evidence>
<evidence type="ECO:0000259" key="4">
    <source>
        <dbReference type="PROSITE" id="PS50832"/>
    </source>
</evidence>
<keyword evidence="6" id="KW-1185">Reference proteome</keyword>